<dbReference type="PANTHER" id="PTHR10353:SF36">
    <property type="entry name" value="LP05116P"/>
    <property type="match status" value="1"/>
</dbReference>
<evidence type="ECO:0000313" key="11">
    <source>
        <dbReference type="Proteomes" id="UP001159042"/>
    </source>
</evidence>
<evidence type="ECO:0000256" key="2">
    <source>
        <dbReference type="ARBA" id="ARBA00011738"/>
    </source>
</evidence>
<dbReference type="Proteomes" id="UP001159042">
    <property type="component" value="Unassembled WGS sequence"/>
</dbReference>
<keyword evidence="6 9" id="KW-0326">Glycosidase</keyword>
<dbReference type="InterPro" id="IPR001360">
    <property type="entry name" value="Glyco_hydro_1"/>
</dbReference>
<comment type="similarity">
    <text evidence="1 8">Belongs to the glycosyl hydrolase 1 family.</text>
</comment>
<dbReference type="PROSITE" id="PS00653">
    <property type="entry name" value="GLYCOSYL_HYDROL_F1_2"/>
    <property type="match status" value="1"/>
</dbReference>
<evidence type="ECO:0000256" key="9">
    <source>
        <dbReference type="RuleBase" id="RU004468"/>
    </source>
</evidence>
<evidence type="ECO:0000256" key="8">
    <source>
        <dbReference type="RuleBase" id="RU003690"/>
    </source>
</evidence>
<evidence type="ECO:0000256" key="5">
    <source>
        <dbReference type="ARBA" id="ARBA00023180"/>
    </source>
</evidence>
<dbReference type="EC" id="3.2.1.21" evidence="3"/>
<dbReference type="GO" id="GO:0008422">
    <property type="term" value="F:beta-glucosidase activity"/>
    <property type="evidence" value="ECO:0007669"/>
    <property type="project" value="TreeGrafter"/>
</dbReference>
<comment type="caution">
    <text evidence="10">The sequence shown here is derived from an EMBL/GenBank/DDBJ whole genome shotgun (WGS) entry which is preliminary data.</text>
</comment>
<evidence type="ECO:0000256" key="4">
    <source>
        <dbReference type="ARBA" id="ARBA00022801"/>
    </source>
</evidence>
<feature type="active site" description="Nucleophile" evidence="7">
    <location>
        <position position="570"/>
    </location>
</feature>
<accession>A0AAV8WCF9</accession>
<dbReference type="SUPFAM" id="SSF51445">
    <property type="entry name" value="(Trans)glycosidases"/>
    <property type="match status" value="1"/>
</dbReference>
<dbReference type="InterPro" id="IPR033132">
    <property type="entry name" value="GH_1_N_CS"/>
</dbReference>
<evidence type="ECO:0000256" key="3">
    <source>
        <dbReference type="ARBA" id="ARBA00012744"/>
    </source>
</evidence>
<evidence type="ECO:0000256" key="7">
    <source>
        <dbReference type="PROSITE-ProRule" id="PRU10055"/>
    </source>
</evidence>
<dbReference type="PRINTS" id="PR00131">
    <property type="entry name" value="GLHYDRLASE1"/>
</dbReference>
<dbReference type="AlphaFoldDB" id="A0AAV8WCF9"/>
<dbReference type="GO" id="GO:0005975">
    <property type="term" value="P:carbohydrate metabolic process"/>
    <property type="evidence" value="ECO:0007669"/>
    <property type="project" value="InterPro"/>
</dbReference>
<dbReference type="FunFam" id="3.20.20.80:FF:000013">
    <property type="entry name" value="lactase-phlorizin hydrolase"/>
    <property type="match status" value="1"/>
</dbReference>
<keyword evidence="11" id="KW-1185">Reference proteome</keyword>
<dbReference type="InterPro" id="IPR018120">
    <property type="entry name" value="Glyco_hydro_1_AS"/>
</dbReference>
<gene>
    <name evidence="10" type="ORF">NQ315_006707</name>
</gene>
<name>A0AAV8WCF9_9CUCU</name>
<protein>
    <recommendedName>
        <fullName evidence="3">beta-glucosidase</fullName>
        <ecNumber evidence="3">3.2.1.21</ecNumber>
    </recommendedName>
</protein>
<dbReference type="PANTHER" id="PTHR10353">
    <property type="entry name" value="GLYCOSYL HYDROLASE"/>
    <property type="match status" value="1"/>
</dbReference>
<dbReference type="InterPro" id="IPR017853">
    <property type="entry name" value="GH"/>
</dbReference>
<reference evidence="10 11" key="1">
    <citation type="journal article" date="2023" name="Insect Mol. Biol.">
        <title>Genome sequencing provides insights into the evolution of gene families encoding plant cell wall-degrading enzymes in longhorned beetles.</title>
        <authorList>
            <person name="Shin N.R."/>
            <person name="Okamura Y."/>
            <person name="Kirsch R."/>
            <person name="Pauchet Y."/>
        </authorList>
    </citation>
    <scope>NUCLEOTIDE SEQUENCE [LARGE SCALE GENOMIC DNA]</scope>
    <source>
        <strain evidence="10">EAD_L_NR</strain>
    </source>
</reference>
<proteinExistence type="inferred from homology"/>
<dbReference type="Pfam" id="PF00232">
    <property type="entry name" value="Glyco_hydro_1"/>
    <property type="match status" value="1"/>
</dbReference>
<organism evidence="10 11">
    <name type="scientific">Exocentrus adspersus</name>
    <dbReference type="NCBI Taxonomy" id="1586481"/>
    <lineage>
        <taxon>Eukaryota</taxon>
        <taxon>Metazoa</taxon>
        <taxon>Ecdysozoa</taxon>
        <taxon>Arthropoda</taxon>
        <taxon>Hexapoda</taxon>
        <taxon>Insecta</taxon>
        <taxon>Pterygota</taxon>
        <taxon>Neoptera</taxon>
        <taxon>Endopterygota</taxon>
        <taxon>Coleoptera</taxon>
        <taxon>Polyphaga</taxon>
        <taxon>Cucujiformia</taxon>
        <taxon>Chrysomeloidea</taxon>
        <taxon>Cerambycidae</taxon>
        <taxon>Lamiinae</taxon>
        <taxon>Acanthocinini</taxon>
        <taxon>Exocentrus</taxon>
    </lineage>
</organism>
<evidence type="ECO:0000256" key="1">
    <source>
        <dbReference type="ARBA" id="ARBA00010838"/>
    </source>
</evidence>
<sequence length="732" mass="83106">MIVFVRRRKINSFRALSMYGTSLSFVGEVKYLGVTLDRFSKDYQEVSGNHLAVKEKRCLHWMYLYAECGDALEFLTWQKGVGRVWRGIPMNERADQLPRLWSGDGSGARLWPVLTKITNELEERTQNVDRSCSKDSKPNVGDPHTTKRVYFITDKNEILIPFCNLHTFCGFEVCKLKNGISFGDGDDDDVGYEVTNKTFPKGFLFGVATAAYQIEGGWDEDGKGEQIWDMWIHSNPKIVADGSTGDVASDSYHKYKEDVACMTEVGVHYYRFSIAWARILPNGRTNKVNKAGVDYYLNLLKELKANGIEAMVTLYHWDLPTALHSIGGWTNPEVVGLFAEYAQLCYELFGDYVKTWVTINEPKQICHGGYGGSGCAPGINSAGLGEYLCARHVLLAHAKAWHIYDTEFRSTQKGRITIVIDSDWYEPTTDSAEDKEAAETKIQFVFGMYANPVFIGDWPQVMIDRVADRSLKEGFDQTRLPPFSSEEVADIRGTYDFLAINHYTSYMVSAAAEPKIDNPSWVKDAGGYVYQKDTWQQAAIGWFRIVPWGIGKLLKWIKATYGDLEIVITENGVSDRNGTLEDDHRIRYLKLYMSHLLDAMYEDNINITGYTLWSIIDNFEWTQGFNGKLGIYYVNMSDPERPRVPKKSSKYYANEVQKQRRLRSQQNNESITRQHLRGITGHILDSSAGSSDKLLMKATPQQNRRAWSWYGEAKAAPGTNTFFGVWSGSIFG</sequence>
<dbReference type="EMBL" id="JANEYG010000003">
    <property type="protein sequence ID" value="KAJ8923931.1"/>
    <property type="molecule type" value="Genomic_DNA"/>
</dbReference>
<comment type="subunit">
    <text evidence="2">Homodimer.</text>
</comment>
<keyword evidence="4 9" id="KW-0378">Hydrolase</keyword>
<dbReference type="PROSITE" id="PS00572">
    <property type="entry name" value="GLYCOSYL_HYDROL_F1_1"/>
    <property type="match status" value="1"/>
</dbReference>
<evidence type="ECO:0000256" key="6">
    <source>
        <dbReference type="ARBA" id="ARBA00023295"/>
    </source>
</evidence>
<keyword evidence="5" id="KW-0325">Glycoprotein</keyword>
<dbReference type="Gene3D" id="3.20.20.80">
    <property type="entry name" value="Glycosidases"/>
    <property type="match status" value="1"/>
</dbReference>
<evidence type="ECO:0000313" key="10">
    <source>
        <dbReference type="EMBL" id="KAJ8923931.1"/>
    </source>
</evidence>